<name>A0A8D0NSQ9_PIG</name>
<dbReference type="Proteomes" id="UP000694726">
    <property type="component" value="Unplaced"/>
</dbReference>
<proteinExistence type="predicted"/>
<dbReference type="AlphaFoldDB" id="A0A8D0NSQ9"/>
<accession>A0A8D0NSQ9</accession>
<keyword evidence="1" id="KW-0812">Transmembrane</keyword>
<evidence type="ECO:0000313" key="3">
    <source>
        <dbReference type="Proteomes" id="UP000694726"/>
    </source>
</evidence>
<feature type="transmembrane region" description="Helical" evidence="1">
    <location>
        <begin position="60"/>
        <end position="87"/>
    </location>
</feature>
<organism evidence="2 3">
    <name type="scientific">Sus scrofa</name>
    <name type="common">Pig</name>
    <dbReference type="NCBI Taxonomy" id="9823"/>
    <lineage>
        <taxon>Eukaryota</taxon>
        <taxon>Metazoa</taxon>
        <taxon>Chordata</taxon>
        <taxon>Craniata</taxon>
        <taxon>Vertebrata</taxon>
        <taxon>Euteleostomi</taxon>
        <taxon>Mammalia</taxon>
        <taxon>Eutheria</taxon>
        <taxon>Laurasiatheria</taxon>
        <taxon>Artiodactyla</taxon>
        <taxon>Suina</taxon>
        <taxon>Suidae</taxon>
        <taxon>Sus</taxon>
    </lineage>
</organism>
<protein>
    <submittedName>
        <fullName evidence="2">Uncharacterized protein</fullName>
    </submittedName>
</protein>
<keyword evidence="1" id="KW-0472">Membrane</keyword>
<keyword evidence="1" id="KW-1133">Transmembrane helix</keyword>
<dbReference type="Ensembl" id="ENSSSCT00015057292.1">
    <property type="protein sequence ID" value="ENSSSCP00015022954.1"/>
    <property type="gene ID" value="ENSSSCG00015043031.1"/>
</dbReference>
<feature type="transmembrane region" description="Helical" evidence="1">
    <location>
        <begin position="108"/>
        <end position="125"/>
    </location>
</feature>
<reference evidence="2" key="1">
    <citation type="submission" date="2025-08" db="UniProtKB">
        <authorList>
            <consortium name="Ensembl"/>
        </authorList>
    </citation>
    <scope>IDENTIFICATION</scope>
</reference>
<evidence type="ECO:0000256" key="1">
    <source>
        <dbReference type="SAM" id="Phobius"/>
    </source>
</evidence>
<sequence length="189" mass="21923">MVTLSRYMHRSGIAGPYGSSLFSFLWDLHTIFHSCLPTYIPTSSVGGVPFSPHPFQHLLFIDLLMLAILISVRWYLILVWICISLIIGDVKHFFMCLQAIHMSSLEKGLFEVFCPFFDWVVFVVVVKLYEFLTYFGNEAFVSCIVCNSFLPFRRLPFHFFMVSFEVQKFVSLISSYFFIFIFISIALGD</sequence>
<evidence type="ECO:0000313" key="2">
    <source>
        <dbReference type="Ensembl" id="ENSSSCP00015022954.1"/>
    </source>
</evidence>
<feature type="transmembrane region" description="Helical" evidence="1">
    <location>
        <begin position="170"/>
        <end position="188"/>
    </location>
</feature>